<feature type="compositionally biased region" description="Basic and acidic residues" evidence="1">
    <location>
        <begin position="179"/>
        <end position="190"/>
    </location>
</feature>
<feature type="compositionally biased region" description="Low complexity" evidence="1">
    <location>
        <begin position="198"/>
        <end position="212"/>
    </location>
</feature>
<evidence type="ECO:0000313" key="3">
    <source>
        <dbReference type="EMBL" id="KZZ90466.1"/>
    </source>
</evidence>
<keyword evidence="2" id="KW-0472">Membrane</keyword>
<keyword evidence="2" id="KW-0812">Transmembrane</keyword>
<feature type="compositionally biased region" description="Basic and acidic residues" evidence="1">
    <location>
        <begin position="248"/>
        <end position="259"/>
    </location>
</feature>
<protein>
    <submittedName>
        <fullName evidence="3">Uncharacterized protein</fullName>
    </submittedName>
</protein>
<evidence type="ECO:0000256" key="2">
    <source>
        <dbReference type="SAM" id="Phobius"/>
    </source>
</evidence>
<evidence type="ECO:0000256" key="1">
    <source>
        <dbReference type="SAM" id="MobiDB-lite"/>
    </source>
</evidence>
<name>A0A167XU20_9HYPO</name>
<organism evidence="3 4">
    <name type="scientific">Moelleriella libera RCEF 2490</name>
    <dbReference type="NCBI Taxonomy" id="1081109"/>
    <lineage>
        <taxon>Eukaryota</taxon>
        <taxon>Fungi</taxon>
        <taxon>Dikarya</taxon>
        <taxon>Ascomycota</taxon>
        <taxon>Pezizomycotina</taxon>
        <taxon>Sordariomycetes</taxon>
        <taxon>Hypocreomycetidae</taxon>
        <taxon>Hypocreales</taxon>
        <taxon>Clavicipitaceae</taxon>
        <taxon>Moelleriella</taxon>
    </lineage>
</organism>
<feature type="compositionally biased region" description="Gly residues" evidence="1">
    <location>
        <begin position="213"/>
        <end position="229"/>
    </location>
</feature>
<proteinExistence type="predicted"/>
<evidence type="ECO:0000313" key="4">
    <source>
        <dbReference type="Proteomes" id="UP000078544"/>
    </source>
</evidence>
<feature type="region of interest" description="Disordered" evidence="1">
    <location>
        <begin position="164"/>
        <end position="259"/>
    </location>
</feature>
<keyword evidence="2" id="KW-1133">Transmembrane helix</keyword>
<reference evidence="3 4" key="1">
    <citation type="journal article" date="2016" name="Genome Biol. Evol.">
        <title>Divergent and convergent evolution of fungal pathogenicity.</title>
        <authorList>
            <person name="Shang Y."/>
            <person name="Xiao G."/>
            <person name="Zheng P."/>
            <person name="Cen K."/>
            <person name="Zhan S."/>
            <person name="Wang C."/>
        </authorList>
    </citation>
    <scope>NUCLEOTIDE SEQUENCE [LARGE SCALE GENOMIC DNA]</scope>
    <source>
        <strain evidence="3 4">RCEF 2490</strain>
    </source>
</reference>
<dbReference type="AlphaFoldDB" id="A0A167XU20"/>
<keyword evidence="4" id="KW-1185">Reference proteome</keyword>
<dbReference type="Proteomes" id="UP000078544">
    <property type="component" value="Unassembled WGS sequence"/>
</dbReference>
<feature type="transmembrane region" description="Helical" evidence="2">
    <location>
        <begin position="323"/>
        <end position="350"/>
    </location>
</feature>
<sequence length="443" mass="47019">MSHASICIDQRRLRFLPPAAPPGALPGVACGGPASLRSNPDSQLSSAALPHLGRLVCRAARSVVYSVLSSVGLGLSGRDDVALPVEALAPVLARAQPPHHGHHLGRRVRRLEQLLVAAPVRVPEGAAEVGPHRARVVRHGERPVAAPHLQPHVEALGHAVDRRLARPVRVPPARAVVRHGPDPRGHEHPGRVCRQPVSGSSSSSSSSSRSSTRGGGRGGGRGCSSGGSGVKIRRASGQKLGKVLRQQQRPDRVDLEHGAARGRVNLGRALLRRQDARDGQRQVQVVRGRVEELSGPDGRGADRRLVPDVDVHRVQPLVPQDTAVIIIIIIIMLAVPALVPVVAAAAAVAVPHRGEDRRRCRLQQMAREMAADAAAGRTHKDPRPRRHFSSLLPLSSSSGDLLDVRSFSISFSLGGAIEDSGEKEARGKLSNSLVDRVLAILQG</sequence>
<comment type="caution">
    <text evidence="3">The sequence shown here is derived from an EMBL/GenBank/DDBJ whole genome shotgun (WGS) entry which is preliminary data.</text>
</comment>
<dbReference type="EMBL" id="AZGY01000021">
    <property type="protein sequence ID" value="KZZ90466.1"/>
    <property type="molecule type" value="Genomic_DNA"/>
</dbReference>
<gene>
    <name evidence="3" type="ORF">AAL_07152</name>
</gene>
<accession>A0A167XU20</accession>